<dbReference type="InterPro" id="IPR049560">
    <property type="entry name" value="MeTrfase_RsmB-F_NOP2_cat"/>
</dbReference>
<feature type="binding site" evidence="5">
    <location>
        <position position="249"/>
    </location>
    <ligand>
        <name>S-adenosyl-L-methionine</name>
        <dbReference type="ChEBI" id="CHEBI:59789"/>
    </ligand>
</feature>
<keyword evidence="4 5" id="KW-0694">RNA-binding</keyword>
<dbReference type="PANTHER" id="PTHR22807">
    <property type="entry name" value="NOP2 YEAST -RELATED NOL1/NOP2/FMU SUN DOMAIN-CONTAINING"/>
    <property type="match status" value="1"/>
</dbReference>
<dbReference type="EMBL" id="FSRL01000001">
    <property type="protein sequence ID" value="SIN93170.1"/>
    <property type="molecule type" value="Genomic_DNA"/>
</dbReference>
<comment type="similarity">
    <text evidence="5">Belongs to the class I-like SAM-binding methyltransferase superfamily. RsmB/NOP family.</text>
</comment>
<evidence type="ECO:0000256" key="1">
    <source>
        <dbReference type="ARBA" id="ARBA00022603"/>
    </source>
</evidence>
<dbReference type="Proteomes" id="UP000184932">
    <property type="component" value="Unassembled WGS sequence"/>
</dbReference>
<dbReference type="Gene3D" id="3.40.50.150">
    <property type="entry name" value="Vaccinia Virus protein VP39"/>
    <property type="match status" value="1"/>
</dbReference>
<accession>A0A1N6FD20</accession>
<proteinExistence type="inferred from homology"/>
<keyword evidence="9" id="KW-1185">Reference proteome</keyword>
<evidence type="ECO:0000256" key="4">
    <source>
        <dbReference type="ARBA" id="ARBA00022884"/>
    </source>
</evidence>
<comment type="caution">
    <text evidence="5">Lacks conserved residue(s) required for the propagation of feature annotation.</text>
</comment>
<evidence type="ECO:0000256" key="2">
    <source>
        <dbReference type="ARBA" id="ARBA00022679"/>
    </source>
</evidence>
<name>A0A1N6FD20_9RHOB</name>
<dbReference type="Gene3D" id="3.30.70.1170">
    <property type="entry name" value="Sun protein, domain 3"/>
    <property type="match status" value="1"/>
</dbReference>
<feature type="active site" description="Nucleophile" evidence="5">
    <location>
        <position position="338"/>
    </location>
</feature>
<dbReference type="PANTHER" id="PTHR22807:SF53">
    <property type="entry name" value="RIBOSOMAL RNA SMALL SUBUNIT METHYLTRANSFERASE B-RELATED"/>
    <property type="match status" value="1"/>
</dbReference>
<dbReference type="PROSITE" id="PS51686">
    <property type="entry name" value="SAM_MT_RSMB_NOP"/>
    <property type="match status" value="1"/>
</dbReference>
<evidence type="ECO:0000259" key="7">
    <source>
        <dbReference type="PROSITE" id="PS51686"/>
    </source>
</evidence>
<organism evidence="8 9">
    <name type="scientific">Vannielia litorea</name>
    <dbReference type="NCBI Taxonomy" id="1217970"/>
    <lineage>
        <taxon>Bacteria</taxon>
        <taxon>Pseudomonadati</taxon>
        <taxon>Pseudomonadota</taxon>
        <taxon>Alphaproteobacteria</taxon>
        <taxon>Rhodobacterales</taxon>
        <taxon>Paracoccaceae</taxon>
        <taxon>Vannielia</taxon>
    </lineage>
</organism>
<feature type="region of interest" description="Disordered" evidence="6">
    <location>
        <begin position="83"/>
        <end position="110"/>
    </location>
</feature>
<dbReference type="SUPFAM" id="SSF53335">
    <property type="entry name" value="S-adenosyl-L-methionine-dependent methyltransferases"/>
    <property type="match status" value="1"/>
</dbReference>
<evidence type="ECO:0000256" key="6">
    <source>
        <dbReference type="SAM" id="MobiDB-lite"/>
    </source>
</evidence>
<dbReference type="InterPro" id="IPR054728">
    <property type="entry name" value="RsmB-like_ferredoxin"/>
</dbReference>
<dbReference type="GO" id="GO:0008173">
    <property type="term" value="F:RNA methyltransferase activity"/>
    <property type="evidence" value="ECO:0007669"/>
    <property type="project" value="InterPro"/>
</dbReference>
<feature type="binding site" evidence="5">
    <location>
        <position position="285"/>
    </location>
    <ligand>
        <name>S-adenosyl-L-methionine</name>
        <dbReference type="ChEBI" id="CHEBI:59789"/>
    </ligand>
</feature>
<reference evidence="9" key="1">
    <citation type="submission" date="2016-11" db="EMBL/GenBank/DDBJ databases">
        <authorList>
            <person name="Varghese N."/>
            <person name="Submissions S."/>
        </authorList>
    </citation>
    <scope>NUCLEOTIDE SEQUENCE [LARGE SCALE GENOMIC DNA]</scope>
    <source>
        <strain evidence="9">DSM 29440</strain>
    </source>
</reference>
<keyword evidence="1 5" id="KW-0489">Methyltransferase</keyword>
<dbReference type="Pfam" id="PF22458">
    <property type="entry name" value="RsmF-B_ferredox"/>
    <property type="match status" value="1"/>
</dbReference>
<dbReference type="OrthoDB" id="9810297at2"/>
<evidence type="ECO:0000313" key="8">
    <source>
        <dbReference type="EMBL" id="SIN93170.1"/>
    </source>
</evidence>
<evidence type="ECO:0000256" key="5">
    <source>
        <dbReference type="PROSITE-ProRule" id="PRU01023"/>
    </source>
</evidence>
<dbReference type="InterPro" id="IPR023267">
    <property type="entry name" value="RCMT"/>
</dbReference>
<dbReference type="InterPro" id="IPR001678">
    <property type="entry name" value="MeTrfase_RsmB-F_NOP2_dom"/>
</dbReference>
<keyword evidence="2 5" id="KW-0808">Transferase</keyword>
<dbReference type="RefSeq" id="WP_074255629.1">
    <property type="nucleotide sequence ID" value="NZ_FSRL01000001.1"/>
</dbReference>
<gene>
    <name evidence="8" type="ORF">SAMN05444002_1576</name>
</gene>
<dbReference type="Pfam" id="PF01189">
    <property type="entry name" value="Methyltr_RsmB-F"/>
    <property type="match status" value="1"/>
</dbReference>
<dbReference type="AlphaFoldDB" id="A0A1N6FD20"/>
<sequence length="387" mass="40504">MTPAARIAAAAEVLDAIATGLAAEQALSRWGRANRFAGSKDRAAIRDHVFDALRRRSSCAAWGGGLSGRALMLGLLRAEGRDPDEVFTGEGHAPAPLSPEERAAGDAPEGPAALDCPAWLSAELEASLGPDFEPVLKALQARADVFLRVNALKATREEACAALAAEGVEAEPFPLAPHALRVTAGARRIQATRAFAEGLVELQDAGSQAICEAIPLPAQGRVLDFCAGGGGKSLALAARAPALRYFAHDANPRRMNDIPARAARAGVEITRTEAPEGRFELVVADVPCSGSGAWRRQPEAKWQLDQDGLSALAATQAAILEEVAPRVAPQGRLAYVTCSLLDAENGAQAAGFLARNPGWQQESSLRLTPRDGGDGFFLAVFTRQGGA</sequence>
<dbReference type="GO" id="GO:0003723">
    <property type="term" value="F:RNA binding"/>
    <property type="evidence" value="ECO:0007669"/>
    <property type="project" value="UniProtKB-UniRule"/>
</dbReference>
<dbReference type="STRING" id="1217970.SAMN05444002_1576"/>
<evidence type="ECO:0000256" key="3">
    <source>
        <dbReference type="ARBA" id="ARBA00022691"/>
    </source>
</evidence>
<evidence type="ECO:0000313" key="9">
    <source>
        <dbReference type="Proteomes" id="UP000184932"/>
    </source>
</evidence>
<keyword evidence="3 5" id="KW-0949">S-adenosyl-L-methionine</keyword>
<protein>
    <submittedName>
        <fullName evidence="8">16S rRNA (Cytosine967-C5)-methyltransferase</fullName>
    </submittedName>
</protein>
<feature type="domain" description="SAM-dependent MTase RsmB/NOP-type" evidence="7">
    <location>
        <begin position="135"/>
        <end position="387"/>
    </location>
</feature>
<dbReference type="PRINTS" id="PR02008">
    <property type="entry name" value="RCMTFAMILY"/>
</dbReference>
<dbReference type="GO" id="GO:0001510">
    <property type="term" value="P:RNA methylation"/>
    <property type="evidence" value="ECO:0007669"/>
    <property type="project" value="InterPro"/>
</dbReference>
<dbReference type="InterPro" id="IPR029063">
    <property type="entry name" value="SAM-dependent_MTases_sf"/>
</dbReference>